<dbReference type="Gene3D" id="3.40.50.300">
    <property type="entry name" value="P-loop containing nucleotide triphosphate hydrolases"/>
    <property type="match status" value="1"/>
</dbReference>
<dbReference type="InterPro" id="IPR016032">
    <property type="entry name" value="Sig_transdc_resp-reg_C-effctor"/>
</dbReference>
<accession>A0ABZ2R5S6</accession>
<dbReference type="InterPro" id="IPR011990">
    <property type="entry name" value="TPR-like_helical_dom_sf"/>
</dbReference>
<dbReference type="SMART" id="SM01043">
    <property type="entry name" value="BTAD"/>
    <property type="match status" value="1"/>
</dbReference>
<dbReference type="SUPFAM" id="SSF46894">
    <property type="entry name" value="C-terminal effector domain of the bipartite response regulators"/>
    <property type="match status" value="1"/>
</dbReference>
<evidence type="ECO:0000313" key="6">
    <source>
        <dbReference type="EMBL" id="WXK92078.1"/>
    </source>
</evidence>
<sequence>MGALWIRALGPLQVIADGVQVPVSSRNLRIVLECLALRANSVVAADFLAEAIWDGHPPAHPGPQLQVYVANLRNLLEPNRHKEVASHRLASRPGGYLLAVADDELDLLQFRAHLAAGERAVEAGELAGGAVRLRQALDLFVCPAFPDLADIELLVPDLEEVEEARLVTYQDLFDVELALGRHATLVGELQRLVSQHPFRERLWASLVLALYRSDRQADALAACRAARKTFAAELGIDPGVRLQELEALVLRQDASLGPPAVNENRRARQRLDNLPAALTPMVGRDAELGEVCSLYRSEGCRLVTVTGAGGAGKTRLAMAAAARLGERMPDGAGWVSLSPLTRVEQVPGAIAAALGLEAPAGEDPLKIASRFLHARRLLLVLDNFEHLADAWPVVLDLLTAAPELRILTTSRRRLGLRPEYEFELAPLELPPLDPPLPPRQLREVPAMKLLLNRGRTVRPRFSVDHGNAAVLTHLCHRLDGLPLAIELAAAQLRHINEHDLLADLEVSLAALRATFPDLPDRQQTLTATIEWSYQLLADAERVLFGQLGVFANDPTIAAIDAVRGSLPLGAPSTEELLSALADHSLLRRYTDHAGRRRVSLLQSIREFARNRLALLPEQHEVRRRHADYYLALAEAVCPLLFGKDQVEAFRSLKADALDLRTALLWAAGPEGSMDLALGLVGQLWHYWELTGDVAEQCGIALKLLDGSPDASPALQAPALSGTATLCWMLGRGDQASRLHHRAIQAFHDAGNDQGVAWATMCLAVQAMERDDDANAQRLAAGVLSMPLATPRTRVGALILLSILAYYGGDHARALELRHVSVELARPIGDRWLLGIALTNLAESTQQAGDYDAAERLLVEAVTAGLELDAQGQVAGFLEQIADVYVSRHRVERAIHLLAATDSYRTDRGLPLYPAEQQHIASVITRARNEAGPIRFGLAWEGGRSLSLRQAANEVLQGARYTGLPPSPAPAPTGGHPSTPGSATDPAPWT</sequence>
<dbReference type="CDD" id="cd15831">
    <property type="entry name" value="BTAD"/>
    <property type="match status" value="1"/>
</dbReference>
<dbReference type="InterPro" id="IPR001867">
    <property type="entry name" value="OmpR/PhoB-type_DNA-bd"/>
</dbReference>
<dbReference type="InterPro" id="IPR036388">
    <property type="entry name" value="WH-like_DNA-bd_sf"/>
</dbReference>
<dbReference type="RefSeq" id="WP_406633487.1">
    <property type="nucleotide sequence ID" value="NZ_CP148033.1"/>
</dbReference>
<dbReference type="Gene3D" id="1.25.40.10">
    <property type="entry name" value="Tetratricopeptide repeat domain"/>
    <property type="match status" value="2"/>
</dbReference>
<evidence type="ECO:0000256" key="4">
    <source>
        <dbReference type="SAM" id="MobiDB-lite"/>
    </source>
</evidence>
<dbReference type="InterPro" id="IPR005158">
    <property type="entry name" value="BTAD"/>
</dbReference>
<keyword evidence="2 3" id="KW-0238">DNA-binding</keyword>
<reference evidence="6 7" key="1">
    <citation type="submission" date="2024-03" db="EMBL/GenBank/DDBJ databases">
        <title>Rhodococcus navarretei sp. nov. and Pseudarthrobacter quantumdoti sp. nov., two new species with the ability to biosynthesize Quantum Dots isolated from soil samples at Union Glacier, Antarctica.</title>
        <authorList>
            <person name="Vargas M."/>
        </authorList>
    </citation>
    <scope>NUCLEOTIDE SEQUENCE [LARGE SCALE GENOMIC DNA]</scope>
    <source>
        <strain evidence="6 7">RC-2-3</strain>
    </source>
</reference>
<feature type="DNA-binding region" description="OmpR/PhoB-type" evidence="3">
    <location>
        <begin position="1"/>
        <end position="100"/>
    </location>
</feature>
<dbReference type="EMBL" id="CP148033">
    <property type="protein sequence ID" value="WXK92078.1"/>
    <property type="molecule type" value="Genomic_DNA"/>
</dbReference>
<dbReference type="InterPro" id="IPR002182">
    <property type="entry name" value="NB-ARC"/>
</dbReference>
<proteinExistence type="inferred from homology"/>
<dbReference type="SUPFAM" id="SSF52540">
    <property type="entry name" value="P-loop containing nucleoside triphosphate hydrolases"/>
    <property type="match status" value="1"/>
</dbReference>
<evidence type="ECO:0000259" key="5">
    <source>
        <dbReference type="PROSITE" id="PS51755"/>
    </source>
</evidence>
<keyword evidence="7" id="KW-1185">Reference proteome</keyword>
<dbReference type="Proteomes" id="UP001623384">
    <property type="component" value="Chromosome"/>
</dbReference>
<organism evidence="6 7">
    <name type="scientific">Pseudarthrobacter quantipunctorum</name>
    <dbReference type="NCBI Taxonomy" id="3128980"/>
    <lineage>
        <taxon>Bacteria</taxon>
        <taxon>Bacillati</taxon>
        <taxon>Actinomycetota</taxon>
        <taxon>Actinomycetes</taxon>
        <taxon>Micrococcales</taxon>
        <taxon>Micrococcaceae</taxon>
        <taxon>Pseudarthrobacter</taxon>
    </lineage>
</organism>
<dbReference type="InterPro" id="IPR027417">
    <property type="entry name" value="P-loop_NTPase"/>
</dbReference>
<dbReference type="SMART" id="SM00862">
    <property type="entry name" value="Trans_reg_C"/>
    <property type="match status" value="1"/>
</dbReference>
<protein>
    <submittedName>
        <fullName evidence="6">BTAD domain-containing putative transcriptional regulator</fullName>
    </submittedName>
</protein>
<dbReference type="PANTHER" id="PTHR47691:SF3">
    <property type="entry name" value="HTH-TYPE TRANSCRIPTIONAL REGULATOR RV0890C-RELATED"/>
    <property type="match status" value="1"/>
</dbReference>
<dbReference type="Pfam" id="PF03704">
    <property type="entry name" value="BTAD"/>
    <property type="match status" value="1"/>
</dbReference>
<name>A0ABZ2R5S6_9MICC</name>
<evidence type="ECO:0000256" key="3">
    <source>
        <dbReference type="PROSITE-ProRule" id="PRU01091"/>
    </source>
</evidence>
<comment type="similarity">
    <text evidence="1">Belongs to the AfsR/DnrI/RedD regulatory family.</text>
</comment>
<evidence type="ECO:0000256" key="2">
    <source>
        <dbReference type="ARBA" id="ARBA00023125"/>
    </source>
</evidence>
<dbReference type="Pfam" id="PF00931">
    <property type="entry name" value="NB-ARC"/>
    <property type="match status" value="1"/>
</dbReference>
<dbReference type="PRINTS" id="PR00364">
    <property type="entry name" value="DISEASERSIST"/>
</dbReference>
<evidence type="ECO:0000313" key="7">
    <source>
        <dbReference type="Proteomes" id="UP001623384"/>
    </source>
</evidence>
<dbReference type="PANTHER" id="PTHR47691">
    <property type="entry name" value="REGULATOR-RELATED"/>
    <property type="match status" value="1"/>
</dbReference>
<dbReference type="SUPFAM" id="SSF48452">
    <property type="entry name" value="TPR-like"/>
    <property type="match status" value="2"/>
</dbReference>
<feature type="region of interest" description="Disordered" evidence="4">
    <location>
        <begin position="959"/>
        <end position="989"/>
    </location>
</feature>
<dbReference type="Gene3D" id="1.10.10.10">
    <property type="entry name" value="Winged helix-like DNA-binding domain superfamily/Winged helix DNA-binding domain"/>
    <property type="match status" value="1"/>
</dbReference>
<evidence type="ECO:0000256" key="1">
    <source>
        <dbReference type="ARBA" id="ARBA00005820"/>
    </source>
</evidence>
<gene>
    <name evidence="6" type="ORF">WHH00_13440</name>
</gene>
<dbReference type="PROSITE" id="PS51755">
    <property type="entry name" value="OMPR_PHOB"/>
    <property type="match status" value="1"/>
</dbReference>
<feature type="domain" description="OmpR/PhoB-type" evidence="5">
    <location>
        <begin position="1"/>
        <end position="100"/>
    </location>
</feature>